<dbReference type="Proteomes" id="UP000284706">
    <property type="component" value="Unassembled WGS sequence"/>
</dbReference>
<dbReference type="EMBL" id="NHYE01001421">
    <property type="protein sequence ID" value="PPQ95621.1"/>
    <property type="molecule type" value="Genomic_DNA"/>
</dbReference>
<evidence type="ECO:0000313" key="1">
    <source>
        <dbReference type="EMBL" id="PPQ95621.1"/>
    </source>
</evidence>
<evidence type="ECO:0000313" key="2">
    <source>
        <dbReference type="Proteomes" id="UP000284706"/>
    </source>
</evidence>
<protein>
    <submittedName>
        <fullName evidence="1">Uncharacterized protein</fullName>
    </submittedName>
</protein>
<sequence>MHPFLPSLETFQWEGRGYYPWDTIPGLLRPVIPMEGARHRPLKSVKINCVVDKEAPILYIPNDVFQHLLGYSDVKFEFTLNASAYGSIGVDLWKASLEKYSEL</sequence>
<keyword evidence="2" id="KW-1185">Reference proteome</keyword>
<name>A0A409XY27_9AGAR</name>
<accession>A0A409XY27</accession>
<dbReference type="InParanoid" id="A0A409XY27"/>
<comment type="caution">
    <text evidence="1">The sequence shown here is derived from an EMBL/GenBank/DDBJ whole genome shotgun (WGS) entry which is preliminary data.</text>
</comment>
<organism evidence="1 2">
    <name type="scientific">Gymnopilus dilepis</name>
    <dbReference type="NCBI Taxonomy" id="231916"/>
    <lineage>
        <taxon>Eukaryota</taxon>
        <taxon>Fungi</taxon>
        <taxon>Dikarya</taxon>
        <taxon>Basidiomycota</taxon>
        <taxon>Agaricomycotina</taxon>
        <taxon>Agaricomycetes</taxon>
        <taxon>Agaricomycetidae</taxon>
        <taxon>Agaricales</taxon>
        <taxon>Agaricineae</taxon>
        <taxon>Hymenogastraceae</taxon>
        <taxon>Gymnopilus</taxon>
    </lineage>
</organism>
<reference evidence="1 2" key="1">
    <citation type="journal article" date="2018" name="Evol. Lett.">
        <title>Horizontal gene cluster transfer increased hallucinogenic mushroom diversity.</title>
        <authorList>
            <person name="Reynolds H.T."/>
            <person name="Vijayakumar V."/>
            <person name="Gluck-Thaler E."/>
            <person name="Korotkin H.B."/>
            <person name="Matheny P.B."/>
            <person name="Slot J.C."/>
        </authorList>
    </citation>
    <scope>NUCLEOTIDE SEQUENCE [LARGE SCALE GENOMIC DNA]</scope>
    <source>
        <strain evidence="1 2">SRW20</strain>
    </source>
</reference>
<proteinExistence type="predicted"/>
<gene>
    <name evidence="1" type="ORF">CVT26_008647</name>
</gene>
<dbReference type="AlphaFoldDB" id="A0A409XY27"/>